<accession>A0A914GX25</accession>
<dbReference type="WBParaSite" id="Gr19_v10_g1214.t1">
    <property type="protein sequence ID" value="Gr19_v10_g1214.t1"/>
    <property type="gene ID" value="Gr19_v10_g1214"/>
</dbReference>
<evidence type="ECO:0000313" key="2">
    <source>
        <dbReference type="WBParaSite" id="Gr19_v10_g1214.t1"/>
    </source>
</evidence>
<name>A0A914GX25_GLORO</name>
<keyword evidence="1" id="KW-1185">Reference proteome</keyword>
<sequence length="126" mass="14553">MSRALVWVVDPVMATFPGLLDTDSDGTVLLMGLMCKFNLDKRAWPHRTAAFISEATRRFRFVYMQFLLPLFALNDDGRWRQKLWTFLKGLLDAEEPNPIKMFATDLCKCVDIFEYALNLCGEHSID</sequence>
<reference evidence="2" key="1">
    <citation type="submission" date="2022-11" db="UniProtKB">
        <authorList>
            <consortium name="WormBaseParasite"/>
        </authorList>
    </citation>
    <scope>IDENTIFICATION</scope>
</reference>
<evidence type="ECO:0000313" key="1">
    <source>
        <dbReference type="Proteomes" id="UP000887572"/>
    </source>
</evidence>
<dbReference type="Proteomes" id="UP000887572">
    <property type="component" value="Unplaced"/>
</dbReference>
<protein>
    <submittedName>
        <fullName evidence="2">Uncharacterized protein</fullName>
    </submittedName>
</protein>
<organism evidence="1 2">
    <name type="scientific">Globodera rostochiensis</name>
    <name type="common">Golden nematode worm</name>
    <name type="synonym">Heterodera rostochiensis</name>
    <dbReference type="NCBI Taxonomy" id="31243"/>
    <lineage>
        <taxon>Eukaryota</taxon>
        <taxon>Metazoa</taxon>
        <taxon>Ecdysozoa</taxon>
        <taxon>Nematoda</taxon>
        <taxon>Chromadorea</taxon>
        <taxon>Rhabditida</taxon>
        <taxon>Tylenchina</taxon>
        <taxon>Tylenchomorpha</taxon>
        <taxon>Tylenchoidea</taxon>
        <taxon>Heteroderidae</taxon>
        <taxon>Heteroderinae</taxon>
        <taxon>Globodera</taxon>
    </lineage>
</organism>
<proteinExistence type="predicted"/>
<dbReference type="AlphaFoldDB" id="A0A914GX25"/>